<dbReference type="AlphaFoldDB" id="A0AA40VN62"/>
<organism evidence="1 2">
    <name type="scientific">Microbacterium invictum</name>
    <dbReference type="NCBI Taxonomy" id="515415"/>
    <lineage>
        <taxon>Bacteria</taxon>
        <taxon>Bacillati</taxon>
        <taxon>Actinomycetota</taxon>
        <taxon>Actinomycetes</taxon>
        <taxon>Micrococcales</taxon>
        <taxon>Microbacteriaceae</taxon>
        <taxon>Microbacterium</taxon>
    </lineage>
</organism>
<reference evidence="1 2" key="1">
    <citation type="submission" date="2020-08" db="EMBL/GenBank/DDBJ databases">
        <title>Sequencing the genomes of 1000 actinobacteria strains.</title>
        <authorList>
            <person name="Klenk H.-P."/>
        </authorList>
    </citation>
    <scope>NUCLEOTIDE SEQUENCE [LARGE SCALE GENOMIC DNA]</scope>
    <source>
        <strain evidence="1 2">DSM 19600</strain>
    </source>
</reference>
<comment type="caution">
    <text evidence="1">The sequence shown here is derived from an EMBL/GenBank/DDBJ whole genome shotgun (WGS) entry which is preliminary data.</text>
</comment>
<protein>
    <submittedName>
        <fullName evidence="1">Uncharacterized protein</fullName>
    </submittedName>
</protein>
<gene>
    <name evidence="1" type="ORF">BKA10_002870</name>
</gene>
<dbReference type="EMBL" id="JACIFH010000001">
    <property type="protein sequence ID" value="MBB4141076.1"/>
    <property type="molecule type" value="Genomic_DNA"/>
</dbReference>
<evidence type="ECO:0000313" key="2">
    <source>
        <dbReference type="Proteomes" id="UP000549113"/>
    </source>
</evidence>
<evidence type="ECO:0000313" key="1">
    <source>
        <dbReference type="EMBL" id="MBB4141076.1"/>
    </source>
</evidence>
<dbReference type="Proteomes" id="UP000549113">
    <property type="component" value="Unassembled WGS sequence"/>
</dbReference>
<proteinExistence type="predicted"/>
<keyword evidence="2" id="KW-1185">Reference proteome</keyword>
<name>A0AA40VN62_9MICO</name>
<sequence>MSRFQMLSDAQWLLIEGCYPVRLVGLGGRLSTTLEFEADVTVGSEAPVSL</sequence>
<accession>A0AA40VN62</accession>